<feature type="region of interest" description="Disordered" evidence="2">
    <location>
        <begin position="692"/>
        <end position="720"/>
    </location>
</feature>
<accession>A0A4Y2JH12</accession>
<evidence type="ECO:0000256" key="3">
    <source>
        <dbReference type="SAM" id="SignalP"/>
    </source>
</evidence>
<feature type="compositionally biased region" description="Basic and acidic residues" evidence="2">
    <location>
        <begin position="362"/>
        <end position="452"/>
    </location>
</feature>
<evidence type="ECO:0000256" key="2">
    <source>
        <dbReference type="SAM" id="MobiDB-lite"/>
    </source>
</evidence>
<dbReference type="Proteomes" id="UP000499080">
    <property type="component" value="Unassembled WGS sequence"/>
</dbReference>
<protein>
    <recommendedName>
        <fullName evidence="6">Cuticle protein 16.8</fullName>
    </recommendedName>
</protein>
<feature type="compositionally biased region" description="Basic and acidic residues" evidence="2">
    <location>
        <begin position="35"/>
        <end position="62"/>
    </location>
</feature>
<feature type="compositionally biased region" description="Basic and acidic residues" evidence="2">
    <location>
        <begin position="313"/>
        <end position="330"/>
    </location>
</feature>
<feature type="signal peptide" evidence="3">
    <location>
        <begin position="1"/>
        <end position="27"/>
    </location>
</feature>
<evidence type="ECO:0000256" key="1">
    <source>
        <dbReference type="PROSITE-ProRule" id="PRU00497"/>
    </source>
</evidence>
<dbReference type="InterPro" id="IPR000618">
    <property type="entry name" value="Insect_cuticle"/>
</dbReference>
<feature type="compositionally biased region" description="Basic and acidic residues" evidence="2">
    <location>
        <begin position="226"/>
        <end position="235"/>
    </location>
</feature>
<dbReference type="PROSITE" id="PS51155">
    <property type="entry name" value="CHIT_BIND_RR_2"/>
    <property type="match status" value="1"/>
</dbReference>
<keyword evidence="3" id="KW-0732">Signal</keyword>
<feature type="compositionally biased region" description="Acidic residues" evidence="2">
    <location>
        <begin position="63"/>
        <end position="80"/>
    </location>
</feature>
<dbReference type="EMBL" id="BGPR01003489">
    <property type="protein sequence ID" value="GBM88758.1"/>
    <property type="molecule type" value="Genomic_DNA"/>
</dbReference>
<feature type="region of interest" description="Disordered" evidence="2">
    <location>
        <begin position="866"/>
        <end position="895"/>
    </location>
</feature>
<dbReference type="Pfam" id="PF00379">
    <property type="entry name" value="Chitin_bind_4"/>
    <property type="match status" value="1"/>
</dbReference>
<name>A0A4Y2JH12_ARAVE</name>
<evidence type="ECO:0008006" key="6">
    <source>
        <dbReference type="Google" id="ProtNLM"/>
    </source>
</evidence>
<feature type="region of interest" description="Disordered" evidence="2">
    <location>
        <begin position="916"/>
        <end position="950"/>
    </location>
</feature>
<dbReference type="GO" id="GO:0042302">
    <property type="term" value="F:structural constituent of cuticle"/>
    <property type="evidence" value="ECO:0007669"/>
    <property type="project" value="UniProtKB-UniRule"/>
</dbReference>
<proteinExistence type="predicted"/>
<feature type="region of interest" description="Disordered" evidence="2">
    <location>
        <begin position="171"/>
        <end position="489"/>
    </location>
</feature>
<keyword evidence="1" id="KW-0193">Cuticle</keyword>
<evidence type="ECO:0000313" key="5">
    <source>
        <dbReference type="Proteomes" id="UP000499080"/>
    </source>
</evidence>
<feature type="compositionally biased region" description="Basic and acidic residues" evidence="2">
    <location>
        <begin position="705"/>
        <end position="719"/>
    </location>
</feature>
<organism evidence="4 5">
    <name type="scientific">Araneus ventricosus</name>
    <name type="common">Orbweaver spider</name>
    <name type="synonym">Epeira ventricosa</name>
    <dbReference type="NCBI Taxonomy" id="182803"/>
    <lineage>
        <taxon>Eukaryota</taxon>
        <taxon>Metazoa</taxon>
        <taxon>Ecdysozoa</taxon>
        <taxon>Arthropoda</taxon>
        <taxon>Chelicerata</taxon>
        <taxon>Arachnida</taxon>
        <taxon>Araneae</taxon>
        <taxon>Araneomorphae</taxon>
        <taxon>Entelegynae</taxon>
        <taxon>Araneoidea</taxon>
        <taxon>Araneidae</taxon>
        <taxon>Araneus</taxon>
    </lineage>
</organism>
<sequence length="950" mass="110738">MQLVDMVREDMVRVLLGLLVLTAVSLAEPDEEANPDLKRIQQPTEKAEEAWESKPSEKRSDQYVDEYETTEERIELDDSPVDSQRHKPQLQDEYHEKQTIEYVDDAKAPQAYKFGYEIKDEKQGHQYRHEQKDAKGNVQGRFGYRDAKGQYREVDYVADHYGFRAKIKTNEAGITDEQPADVKIEKDKNEAVNDYPQHGDISRSVVPDGEYIHGKGAESAQYHHQPAKEAVRQGDESGYENQHQQSVNYESHSHHPYTAQEPHRNYHQSKSELPEKHEEGPAAVVRSYFVTEKDPHERSPPKKQYQSNPDVIYQREEPRHHSPSPKEYHSNPDVIYQREQPRHHSTSPKEYQSIPDVIYQREQPRKHSPSPKEYHSNPEIVYEREHPQEHGPSPKEYRDSPETVYKREPIHDDYHNDPEIVYKPEHEQSPVPKYYHDAPETVYNERHSQNHKDKPHTRRPSTYQYEVDTNDHSYSYPKRHPSQAYQPPPSHAYNAYEKDYPANKYRQHIPEEHEVDLKEERHVIEDHEDYRNPIVDKNAEYHTKRVILPQTGEQNSHVYHGENQHHHSPDEHDYPVKERHVLKYDYEGENKLGYPELPKDAPRHVPVSHQYIRVIEVPQQQVSASYEKEKIPYVHRPISHLRPESQPHSVVVLDPRNQVHPHQHELGYGERGHEHPRPDTYHVLQQNHPVQYDEKEEEQPPPKISHRESSRHAPKHDDQQNLQKAVLELNADVYKELLENKSPGRIVAVPINQLSNGHPDSSKSHLHPVSRKPHGVLHIPLDGKTQSTIDLKNLPLVLQIPGGKDASYQKPQTQSLHQERVVEQDKLPIIYAHGSRSPTVSVPKSSGRLNKNKEYEKSKWIPMTPSWRNKLRRKSHEDDSPAAKHVPSQEPGIPRAALRLSDGGIYQILQTESSERLTNIRKKPSKSKATRRVSSRSRKLKAKQSARDSS</sequence>
<evidence type="ECO:0000313" key="4">
    <source>
        <dbReference type="EMBL" id="GBM88758.1"/>
    </source>
</evidence>
<feature type="compositionally biased region" description="Basic and acidic residues" evidence="2">
    <location>
        <begin position="261"/>
        <end position="280"/>
    </location>
</feature>
<dbReference type="OrthoDB" id="6436078at2759"/>
<feature type="compositionally biased region" description="Basic and acidic residues" evidence="2">
    <location>
        <begin position="180"/>
        <end position="191"/>
    </location>
</feature>
<feature type="compositionally biased region" description="Basic residues" evidence="2">
    <location>
        <begin position="919"/>
        <end position="944"/>
    </location>
</feature>
<feature type="compositionally biased region" description="Polar residues" evidence="2">
    <location>
        <begin position="239"/>
        <end position="250"/>
    </location>
</feature>
<feature type="compositionally biased region" description="Basic and acidic residues" evidence="2">
    <location>
        <begin position="291"/>
        <end position="300"/>
    </location>
</feature>
<dbReference type="AlphaFoldDB" id="A0A4Y2JH12"/>
<keyword evidence="5" id="KW-1185">Reference proteome</keyword>
<gene>
    <name evidence="4" type="ORF">AVEN_185706_1</name>
</gene>
<feature type="region of interest" description="Disordered" evidence="2">
    <location>
        <begin position="30"/>
        <end position="92"/>
    </location>
</feature>
<comment type="caution">
    <text evidence="4">The sequence shown here is derived from an EMBL/GenBank/DDBJ whole genome shotgun (WGS) entry which is preliminary data.</text>
</comment>
<feature type="compositionally biased region" description="Basic and acidic residues" evidence="2">
    <location>
        <begin position="83"/>
        <end position="92"/>
    </location>
</feature>
<reference evidence="4 5" key="1">
    <citation type="journal article" date="2019" name="Sci. Rep.">
        <title>Orb-weaving spider Araneus ventricosus genome elucidates the spidroin gene catalogue.</title>
        <authorList>
            <person name="Kono N."/>
            <person name="Nakamura H."/>
            <person name="Ohtoshi R."/>
            <person name="Moran D.A.P."/>
            <person name="Shinohara A."/>
            <person name="Yoshida Y."/>
            <person name="Fujiwara M."/>
            <person name="Mori M."/>
            <person name="Tomita M."/>
            <person name="Arakawa K."/>
        </authorList>
    </citation>
    <scope>NUCLEOTIDE SEQUENCE [LARGE SCALE GENOMIC DNA]</scope>
</reference>
<feature type="chain" id="PRO_5021508037" description="Cuticle protein 16.8" evidence="3">
    <location>
        <begin position="28"/>
        <end position="950"/>
    </location>
</feature>